<dbReference type="GO" id="GO:0003700">
    <property type="term" value="F:DNA-binding transcription factor activity"/>
    <property type="evidence" value="ECO:0007669"/>
    <property type="project" value="TreeGrafter"/>
</dbReference>
<dbReference type="KEGG" id="zga:ZOBELLIA_303"/>
<reference evidence="1 2" key="2">
    <citation type="journal article" date="2012" name="Environ. Microbiol.">
        <title>Characterization of the first alginolytic operons in a marine bacterium: from their emergence in marine Flavobacteriia to their independent transfers to marine Proteobacteria and human gut Bacteroides.</title>
        <authorList>
            <person name="Thomas F."/>
            <person name="Barbeyron T."/>
            <person name="Tonon T."/>
            <person name="Genicot S."/>
            <person name="Czjzek M."/>
            <person name="Michel G."/>
        </authorList>
    </citation>
    <scope>NUCLEOTIDE SEQUENCE [LARGE SCALE GENOMIC DNA]</scope>
    <source>
        <strain evidence="2">DSM 12802 / CCUG 47099 / CIP 106680 / NCIMB 13871 / Dsij</strain>
    </source>
</reference>
<dbReference type="InterPro" id="IPR036388">
    <property type="entry name" value="WH-like_DNA-bd_sf"/>
</dbReference>
<reference evidence="2" key="1">
    <citation type="submission" date="2009-07" db="EMBL/GenBank/DDBJ databases">
        <title>Complete genome sequence of Zobellia galactanivorans Dsij.</title>
        <authorList>
            <consortium name="Genoscope - CEA"/>
        </authorList>
    </citation>
    <scope>NUCLEOTIDE SEQUENCE [LARGE SCALE GENOMIC DNA]</scope>
    <source>
        <strain evidence="2">DSM 12802 / CCUG 47099 / CIP 106680 / NCIMB 13871 / Dsij</strain>
    </source>
</reference>
<dbReference type="EMBL" id="FP476056">
    <property type="protein sequence ID" value="CAZ94376.1"/>
    <property type="molecule type" value="Genomic_DNA"/>
</dbReference>
<dbReference type="SUPFAM" id="SSF46785">
    <property type="entry name" value="Winged helix' DNA-binding domain"/>
    <property type="match status" value="1"/>
</dbReference>
<evidence type="ECO:0000313" key="2">
    <source>
        <dbReference type="Proteomes" id="UP000008898"/>
    </source>
</evidence>
<keyword evidence="2" id="KW-1185">Reference proteome</keyword>
<dbReference type="PATRIC" id="fig|63186.3.peg.304"/>
<dbReference type="Proteomes" id="UP000008898">
    <property type="component" value="Chromosome"/>
</dbReference>
<dbReference type="PANTHER" id="PTHR33221:SF14">
    <property type="entry name" value="HTH-TYPE TRANSCRIPTIONAL REGULATOR AQ_268-RELATED"/>
    <property type="match status" value="1"/>
</dbReference>
<dbReference type="GO" id="GO:0005829">
    <property type="term" value="C:cytosol"/>
    <property type="evidence" value="ECO:0007669"/>
    <property type="project" value="TreeGrafter"/>
</dbReference>
<protein>
    <submittedName>
        <fullName evidence="1">Rrf2-type transcriptional regulator</fullName>
    </submittedName>
</protein>
<dbReference type="AlphaFoldDB" id="G0L971"/>
<sequence length="180" mass="19950">MSTIGYARISTRAILYSDNFVRNKKAIIFAVSNRQKMFSKACEYGIRATTYIALQSMQNRRVSLKEISEEIGSPTAFTAKVLHQLAKNNILDSTKGPSGGFQIAKERIDGIKLGDVVFAIDGDSIYEGCGLGLDKCSNDRPCPVHDKFAVVRDELKHMLEHTSLLELATGLETGETYLKR</sequence>
<name>G0L971_ZOBGA</name>
<gene>
    <name evidence="1" type="ordered locus">zobellia_303</name>
</gene>
<dbReference type="Gene3D" id="1.10.10.10">
    <property type="entry name" value="Winged helix-like DNA-binding domain superfamily/Winged helix DNA-binding domain"/>
    <property type="match status" value="1"/>
</dbReference>
<evidence type="ECO:0000313" key="1">
    <source>
        <dbReference type="EMBL" id="CAZ94376.1"/>
    </source>
</evidence>
<proteinExistence type="predicted"/>
<accession>G0L971</accession>
<dbReference type="InterPro" id="IPR036390">
    <property type="entry name" value="WH_DNA-bd_sf"/>
</dbReference>
<dbReference type="PANTHER" id="PTHR33221">
    <property type="entry name" value="WINGED HELIX-TURN-HELIX TRANSCRIPTIONAL REGULATOR, RRF2 FAMILY"/>
    <property type="match status" value="1"/>
</dbReference>
<dbReference type="STRING" id="63186.ZOBELLIA_303"/>
<dbReference type="PROSITE" id="PS51197">
    <property type="entry name" value="HTH_RRF2_2"/>
    <property type="match status" value="1"/>
</dbReference>
<dbReference type="InterPro" id="IPR000944">
    <property type="entry name" value="Tscrpt_reg_Rrf2"/>
</dbReference>
<dbReference type="HOGENOM" id="CLU_107144_1_4_10"/>
<dbReference type="NCBIfam" id="TIGR00738">
    <property type="entry name" value="rrf2_super"/>
    <property type="match status" value="1"/>
</dbReference>
<organism evidence="1 2">
    <name type="scientific">Zobellia galactanivorans (strain DSM 12802 / CCUG 47099 / CIP 106680 / NCIMB 13871 / Dsij)</name>
    <dbReference type="NCBI Taxonomy" id="63186"/>
    <lineage>
        <taxon>Bacteria</taxon>
        <taxon>Pseudomonadati</taxon>
        <taxon>Bacteroidota</taxon>
        <taxon>Flavobacteriia</taxon>
        <taxon>Flavobacteriales</taxon>
        <taxon>Flavobacteriaceae</taxon>
        <taxon>Zobellia</taxon>
    </lineage>
</organism>
<dbReference type="Pfam" id="PF02082">
    <property type="entry name" value="Rrf2"/>
    <property type="match status" value="1"/>
</dbReference>